<evidence type="ECO:0000256" key="1">
    <source>
        <dbReference type="ARBA" id="ARBA00008520"/>
    </source>
</evidence>
<comment type="caution">
    <text evidence="5">The sequence shown here is derived from an EMBL/GenBank/DDBJ whole genome shotgun (WGS) entry which is preliminary data.</text>
</comment>
<sequence length="445" mass="49096">MKIVKKVLTAAVAVTMISSMAACGSSSDSSDSAGSIYFLNNKPEIANSMKALAKEYTKETGVKFTVETAASQTYEQTLKSELSKSQPPTLFQVLGQVGLENWKDYAANMSDTEMYKQLTDKSLALKLNGSSEVQAVPVVSETYGIIYRKDLLQKYFEMPGASITDVKDINSFSALKTVADQIQANKSKLGLKGAFTSMGFDASTSWRWNTHLASIPLAYEFAKDKVTKQPATIKGTYLKQFKAITDLYIKDSTVKASELSGKTMNDALSDINTGAAVFFQNGSWAWPDLQSGGLKADQIGVLPIYMGIPGETNYGMSTGSETFWTVNKQAPEASQVATKKFLKWLITSDYGRKTWADTMGFTTSFKTFTGKYETDNPIMKAAEEYQKEGKKNVNWAFLYDPSDEYKTNLSDSMLQYVQGTGNWESVKTAFVNGWATEYKTAQENQ</sequence>
<dbReference type="Pfam" id="PF13416">
    <property type="entry name" value="SBP_bac_8"/>
    <property type="match status" value="1"/>
</dbReference>
<dbReference type="EMBL" id="MWXA01000010">
    <property type="protein sequence ID" value="OZG64955.1"/>
    <property type="molecule type" value="Genomic_DNA"/>
</dbReference>
<protein>
    <submittedName>
        <fullName evidence="5">ABC transporter substrate-binding protein</fullName>
    </submittedName>
</protein>
<dbReference type="OrthoDB" id="9763054at2"/>
<dbReference type="PROSITE" id="PS51257">
    <property type="entry name" value="PROKAR_LIPOPROTEIN"/>
    <property type="match status" value="1"/>
</dbReference>
<dbReference type="RefSeq" id="WP_094695211.1">
    <property type="nucleotide sequence ID" value="NZ_CALENZ010000049.1"/>
</dbReference>
<dbReference type="SUPFAM" id="SSF53850">
    <property type="entry name" value="Periplasmic binding protein-like II"/>
    <property type="match status" value="1"/>
</dbReference>
<dbReference type="PANTHER" id="PTHR43649">
    <property type="entry name" value="ARABINOSE-BINDING PROTEIN-RELATED"/>
    <property type="match status" value="1"/>
</dbReference>
<evidence type="ECO:0000313" key="6">
    <source>
        <dbReference type="Proteomes" id="UP000216451"/>
    </source>
</evidence>
<keyword evidence="2" id="KW-0813">Transport</keyword>
<reference evidence="5 6" key="1">
    <citation type="journal article" date="2017" name="BMC Genomics">
        <title>Comparative genomic and phylogenomic analyses of the Bifidobacteriaceae family.</title>
        <authorList>
            <person name="Lugli G.A."/>
            <person name="Milani C."/>
            <person name="Turroni F."/>
            <person name="Duranti S."/>
            <person name="Mancabelli L."/>
            <person name="Mangifesta M."/>
            <person name="Ferrario C."/>
            <person name="Modesto M."/>
            <person name="Mattarelli P."/>
            <person name="Jiri K."/>
            <person name="van Sinderen D."/>
            <person name="Ventura M."/>
        </authorList>
    </citation>
    <scope>NUCLEOTIDE SEQUENCE [LARGE SCALE GENOMIC DNA]</scope>
    <source>
        <strain evidence="5 6">LMG 28769</strain>
    </source>
</reference>
<proteinExistence type="inferred from homology"/>
<name>A0A261G130_9BIFI</name>
<dbReference type="InterPro" id="IPR050490">
    <property type="entry name" value="Bact_solute-bd_prot1"/>
</dbReference>
<dbReference type="PANTHER" id="PTHR43649:SF34">
    <property type="entry name" value="ABC TRANSPORTER PERIPLASMIC-BINDING PROTEIN YCJN-RELATED"/>
    <property type="match status" value="1"/>
</dbReference>
<organism evidence="5 6">
    <name type="scientific">Bifidobacterium aquikefiri</name>
    <dbReference type="NCBI Taxonomy" id="1653207"/>
    <lineage>
        <taxon>Bacteria</taxon>
        <taxon>Bacillati</taxon>
        <taxon>Actinomycetota</taxon>
        <taxon>Actinomycetes</taxon>
        <taxon>Bifidobacteriales</taxon>
        <taxon>Bifidobacteriaceae</taxon>
        <taxon>Bifidobacterium</taxon>
    </lineage>
</organism>
<feature type="signal peptide" evidence="4">
    <location>
        <begin position="1"/>
        <end position="21"/>
    </location>
</feature>
<feature type="chain" id="PRO_5038433818" evidence="4">
    <location>
        <begin position="22"/>
        <end position="445"/>
    </location>
</feature>
<keyword evidence="3 4" id="KW-0732">Signal</keyword>
<gene>
    <name evidence="5" type="ORF">BAQU_1934</name>
</gene>
<dbReference type="GeneID" id="98296575"/>
<comment type="similarity">
    <text evidence="1">Belongs to the bacterial solute-binding protein 1 family.</text>
</comment>
<dbReference type="AlphaFoldDB" id="A0A261G130"/>
<dbReference type="Gene3D" id="3.40.190.10">
    <property type="entry name" value="Periplasmic binding protein-like II"/>
    <property type="match status" value="1"/>
</dbReference>
<keyword evidence="6" id="KW-1185">Reference proteome</keyword>
<evidence type="ECO:0000313" key="5">
    <source>
        <dbReference type="EMBL" id="OZG64955.1"/>
    </source>
</evidence>
<evidence type="ECO:0000256" key="2">
    <source>
        <dbReference type="ARBA" id="ARBA00022448"/>
    </source>
</evidence>
<accession>A0A261G130</accession>
<evidence type="ECO:0000256" key="4">
    <source>
        <dbReference type="SAM" id="SignalP"/>
    </source>
</evidence>
<evidence type="ECO:0000256" key="3">
    <source>
        <dbReference type="ARBA" id="ARBA00022729"/>
    </source>
</evidence>
<dbReference type="Proteomes" id="UP000216451">
    <property type="component" value="Unassembled WGS sequence"/>
</dbReference>
<dbReference type="InterPro" id="IPR006059">
    <property type="entry name" value="SBP"/>
</dbReference>